<protein>
    <submittedName>
        <fullName evidence="1">Uncharacterized protein</fullName>
    </submittedName>
</protein>
<gene>
    <name evidence="1" type="ORF">PNK_1214</name>
</gene>
<dbReference type="InParanoid" id="A0A0U5JEN4"/>
<dbReference type="RefSeq" id="WP_032125619.1">
    <property type="nucleotide sequence ID" value="NZ_LN879502.1"/>
</dbReference>
<dbReference type="Proteomes" id="UP000069902">
    <property type="component" value="Chromosome cPNK"/>
</dbReference>
<organism evidence="1 2">
    <name type="scientific">Candidatus Protochlamydia naegleriophila</name>
    <dbReference type="NCBI Taxonomy" id="389348"/>
    <lineage>
        <taxon>Bacteria</taxon>
        <taxon>Pseudomonadati</taxon>
        <taxon>Chlamydiota</taxon>
        <taxon>Chlamydiia</taxon>
        <taxon>Parachlamydiales</taxon>
        <taxon>Parachlamydiaceae</taxon>
        <taxon>Candidatus Protochlamydia</taxon>
    </lineage>
</organism>
<evidence type="ECO:0000313" key="1">
    <source>
        <dbReference type="EMBL" id="CUI16831.1"/>
    </source>
</evidence>
<dbReference type="EMBL" id="LN879502">
    <property type="protein sequence ID" value="CUI16831.1"/>
    <property type="molecule type" value="Genomic_DNA"/>
</dbReference>
<dbReference type="AlphaFoldDB" id="A0A0U5JEN4"/>
<dbReference type="PATRIC" id="fig|389348.3.peg.1345"/>
<name>A0A0U5JEN4_9BACT</name>
<accession>A0A0U5JEN4</accession>
<keyword evidence="2" id="KW-1185">Reference proteome</keyword>
<sequence length="127" mass="14331">MTLQNLNNAFETVEKCLNWMGYIPVVGTLSGCARYSFGELQFTMAIAIAAINYVGAVFAENEERQRNLESRTVKSLEYAVHGCLNMGRAFLEIVPFVSLVTCLPYDLRGEKWMVYADTENHPRLAVQ</sequence>
<reference evidence="2" key="1">
    <citation type="submission" date="2015-09" db="EMBL/GenBank/DDBJ databases">
        <authorList>
            <person name="Bertelli C."/>
        </authorList>
    </citation>
    <scope>NUCLEOTIDE SEQUENCE [LARGE SCALE GENOMIC DNA]</scope>
    <source>
        <strain evidence="2">KNic</strain>
    </source>
</reference>
<dbReference type="STRING" id="389348.PNK_1214"/>
<proteinExistence type="predicted"/>
<evidence type="ECO:0000313" key="2">
    <source>
        <dbReference type="Proteomes" id="UP000069902"/>
    </source>
</evidence>
<dbReference type="KEGG" id="pnl:PNK_1214"/>